<dbReference type="EMBL" id="UZAK01003353">
    <property type="protein sequence ID" value="VDO79367.1"/>
    <property type="molecule type" value="Genomic_DNA"/>
</dbReference>
<organism evidence="4">
    <name type="scientific">Schistosoma curassoni</name>
    <dbReference type="NCBI Taxonomy" id="6186"/>
    <lineage>
        <taxon>Eukaryota</taxon>
        <taxon>Metazoa</taxon>
        <taxon>Spiralia</taxon>
        <taxon>Lophotrochozoa</taxon>
        <taxon>Platyhelminthes</taxon>
        <taxon>Trematoda</taxon>
        <taxon>Digenea</taxon>
        <taxon>Strigeidida</taxon>
        <taxon>Schistosomatoidea</taxon>
        <taxon>Schistosomatidae</taxon>
        <taxon>Schistosoma</taxon>
    </lineage>
</organism>
<dbReference type="Proteomes" id="UP000279833">
    <property type="component" value="Unassembled WGS sequence"/>
</dbReference>
<evidence type="ECO:0000313" key="3">
    <source>
        <dbReference type="Proteomes" id="UP000279833"/>
    </source>
</evidence>
<reference evidence="2 3" key="2">
    <citation type="submission" date="2018-11" db="EMBL/GenBank/DDBJ databases">
        <authorList>
            <consortium name="Pathogen Informatics"/>
        </authorList>
    </citation>
    <scope>NUCLEOTIDE SEQUENCE [LARGE SCALE GENOMIC DNA]</scope>
    <source>
        <strain evidence="2">Dakar</strain>
        <strain evidence="3">Dakar, Senegal</strain>
    </source>
</reference>
<dbReference type="Gene3D" id="3.40.50.1820">
    <property type="entry name" value="alpha/beta hydrolase"/>
    <property type="match status" value="1"/>
</dbReference>
<dbReference type="AlphaFoldDB" id="A0A183JK75"/>
<dbReference type="STRING" id="6186.A0A183JK75"/>
<dbReference type="WBParaSite" id="SCUD_0000310401-mRNA-1">
    <property type="protein sequence ID" value="SCUD_0000310401-mRNA-1"/>
    <property type="gene ID" value="SCUD_0000310401"/>
</dbReference>
<protein>
    <submittedName>
        <fullName evidence="4">Lysophosphatidylserine lipase ABHD12</fullName>
    </submittedName>
</protein>
<feature type="domain" description="Phospholipase/carboxylesterase/thioesterase" evidence="1">
    <location>
        <begin position="4"/>
        <end position="45"/>
    </location>
</feature>
<proteinExistence type="predicted"/>
<dbReference type="SUPFAM" id="SSF53474">
    <property type="entry name" value="alpha/beta-Hydrolases"/>
    <property type="match status" value="1"/>
</dbReference>
<dbReference type="Pfam" id="PF02230">
    <property type="entry name" value="Abhydrolase_2"/>
    <property type="match status" value="1"/>
</dbReference>
<sequence>LINCPIPIVILHAEDDAVVPFTLGKKLAEILSTNGTSVFFKPYEGKLGYRHNFIHTAPDLPDIIT</sequence>
<dbReference type="InterPro" id="IPR029058">
    <property type="entry name" value="AB_hydrolase_fold"/>
</dbReference>
<dbReference type="InterPro" id="IPR003140">
    <property type="entry name" value="PLipase/COase/thioEstase"/>
</dbReference>
<reference evidence="4" key="1">
    <citation type="submission" date="2016-06" db="UniProtKB">
        <authorList>
            <consortium name="WormBaseParasite"/>
        </authorList>
    </citation>
    <scope>IDENTIFICATION</scope>
</reference>
<evidence type="ECO:0000259" key="1">
    <source>
        <dbReference type="Pfam" id="PF02230"/>
    </source>
</evidence>
<gene>
    <name evidence="2" type="ORF">SCUD_LOCUS3104</name>
</gene>
<keyword evidence="3" id="KW-1185">Reference proteome</keyword>
<evidence type="ECO:0000313" key="4">
    <source>
        <dbReference type="WBParaSite" id="SCUD_0000310401-mRNA-1"/>
    </source>
</evidence>
<accession>A0A183JK75</accession>
<evidence type="ECO:0000313" key="2">
    <source>
        <dbReference type="EMBL" id="VDO79367.1"/>
    </source>
</evidence>
<name>A0A183JK75_9TREM</name>
<dbReference type="GO" id="GO:0016787">
    <property type="term" value="F:hydrolase activity"/>
    <property type="evidence" value="ECO:0007669"/>
    <property type="project" value="InterPro"/>
</dbReference>